<evidence type="ECO:0000313" key="6">
    <source>
        <dbReference type="EMBL" id="KAJ2862285.1"/>
    </source>
</evidence>
<evidence type="ECO:0000259" key="4">
    <source>
        <dbReference type="PROSITE" id="PS50002"/>
    </source>
</evidence>
<feature type="domain" description="EH" evidence="5">
    <location>
        <begin position="505"/>
        <end position="596"/>
    </location>
</feature>
<sequence>MRAKAIYACVAENAGEVTFDAEDWLGKVSDSSEDGWLVGTVETTGDRGLFPVVYTELVPETGDDMRFLQKLQSSGLLSSTLKLEQFSRDLNSSTRPRPPPPPPPPTAVSLGQQAAAAPPVSTKPLFNQAPRPTRPLAPKPITKPVMKPKSDPLPSVHQSQQPVLPPKPINVDSSDPELRRQKEREAAELWESKFGIGASSAAAARTKEVPPPPVAAKPAILSKPVATKPVVMSKPVATTAHKPVPALAPKPTLKPKPAFNPQSEFRNIHPSTENDAPVLPFSSTRNAVQERLAQQQRNAQVAVSNPALENTPPALPYSPSRRIIAEPLIAPVESSIQPNPRQLIAQLNGGGVNGTARTAAHRTFEDNFDPQTLTHAPASNISTPTTTHNSGGSGIPLTAAREVKGTRPLVSAASSRSTTSVASMAQRQPVLPPKPAKQAPSVSRSVSFASHSGYSRPVDSTTTSSNSPSLLSPALSFTSSGGFQSPLTTAIHRSSAKSDAIPADALARYSHLFKRLDKQHGKRGFLNADEVHAVVIRCRLPDDLLRRIWALSDRNLNGKFGPGEFYIIMHLTDCALRQEPIPEILSVDLLRSAYPD</sequence>
<dbReference type="SUPFAM" id="SSF47473">
    <property type="entry name" value="EF-hand"/>
    <property type="match status" value="1"/>
</dbReference>
<gene>
    <name evidence="6" type="ORF">GGH94_004370</name>
</gene>
<dbReference type="SUPFAM" id="SSF50044">
    <property type="entry name" value="SH3-domain"/>
    <property type="match status" value="1"/>
</dbReference>
<dbReference type="InterPro" id="IPR036028">
    <property type="entry name" value="SH3-like_dom_sf"/>
</dbReference>
<evidence type="ECO:0008006" key="8">
    <source>
        <dbReference type="Google" id="ProtNLM"/>
    </source>
</evidence>
<keyword evidence="1 2" id="KW-0728">SH3 domain</keyword>
<dbReference type="Gene3D" id="1.10.238.10">
    <property type="entry name" value="EF-hand"/>
    <property type="match status" value="1"/>
</dbReference>
<accession>A0A9W8M4W5</accession>
<organism evidence="6 7">
    <name type="scientific">Coemansia aciculifera</name>
    <dbReference type="NCBI Taxonomy" id="417176"/>
    <lineage>
        <taxon>Eukaryota</taxon>
        <taxon>Fungi</taxon>
        <taxon>Fungi incertae sedis</taxon>
        <taxon>Zoopagomycota</taxon>
        <taxon>Kickxellomycotina</taxon>
        <taxon>Kickxellomycetes</taxon>
        <taxon>Kickxellales</taxon>
        <taxon>Kickxellaceae</taxon>
        <taxon>Coemansia</taxon>
    </lineage>
</organism>
<dbReference type="SMART" id="SM00326">
    <property type="entry name" value="SH3"/>
    <property type="match status" value="1"/>
</dbReference>
<dbReference type="InterPro" id="IPR000261">
    <property type="entry name" value="EH_dom"/>
</dbReference>
<dbReference type="AlphaFoldDB" id="A0A9W8M4W5"/>
<dbReference type="InterPro" id="IPR001452">
    <property type="entry name" value="SH3_domain"/>
</dbReference>
<dbReference type="EMBL" id="JANBUY010000175">
    <property type="protein sequence ID" value="KAJ2862285.1"/>
    <property type="molecule type" value="Genomic_DNA"/>
</dbReference>
<feature type="region of interest" description="Disordered" evidence="3">
    <location>
        <begin position="378"/>
        <end position="469"/>
    </location>
</feature>
<evidence type="ECO:0000313" key="7">
    <source>
        <dbReference type="Proteomes" id="UP001140074"/>
    </source>
</evidence>
<dbReference type="PROSITE" id="PS50031">
    <property type="entry name" value="EH"/>
    <property type="match status" value="1"/>
</dbReference>
<dbReference type="InterPro" id="IPR011992">
    <property type="entry name" value="EF-hand-dom_pair"/>
</dbReference>
<evidence type="ECO:0000259" key="5">
    <source>
        <dbReference type="PROSITE" id="PS50031"/>
    </source>
</evidence>
<reference evidence="6" key="1">
    <citation type="submission" date="2022-07" db="EMBL/GenBank/DDBJ databases">
        <title>Phylogenomic reconstructions and comparative analyses of Kickxellomycotina fungi.</title>
        <authorList>
            <person name="Reynolds N.K."/>
            <person name="Stajich J.E."/>
            <person name="Barry K."/>
            <person name="Grigoriev I.V."/>
            <person name="Crous P."/>
            <person name="Smith M.E."/>
        </authorList>
    </citation>
    <scope>NUCLEOTIDE SEQUENCE</scope>
    <source>
        <strain evidence="6">RSA 476</strain>
    </source>
</reference>
<feature type="compositionally biased region" description="Low complexity" evidence="3">
    <location>
        <begin position="441"/>
        <end position="452"/>
    </location>
</feature>
<keyword evidence="7" id="KW-1185">Reference proteome</keyword>
<feature type="region of interest" description="Disordered" evidence="3">
    <location>
        <begin position="88"/>
        <end position="183"/>
    </location>
</feature>
<dbReference type="Gene3D" id="2.30.30.40">
    <property type="entry name" value="SH3 Domains"/>
    <property type="match status" value="1"/>
</dbReference>
<comment type="caution">
    <text evidence="6">The sequence shown here is derived from an EMBL/GenBank/DDBJ whole genome shotgun (WGS) entry which is preliminary data.</text>
</comment>
<name>A0A9W8M4W5_9FUNG</name>
<evidence type="ECO:0000256" key="2">
    <source>
        <dbReference type="PROSITE-ProRule" id="PRU00192"/>
    </source>
</evidence>
<dbReference type="SMART" id="SM00027">
    <property type="entry name" value="EH"/>
    <property type="match status" value="1"/>
</dbReference>
<feature type="compositionally biased region" description="Polar residues" evidence="3">
    <location>
        <begin position="378"/>
        <end position="390"/>
    </location>
</feature>
<dbReference type="Proteomes" id="UP001140074">
    <property type="component" value="Unassembled WGS sequence"/>
</dbReference>
<feature type="compositionally biased region" description="Low complexity" evidence="3">
    <location>
        <begin position="460"/>
        <end position="469"/>
    </location>
</feature>
<dbReference type="Pfam" id="PF12763">
    <property type="entry name" value="EH"/>
    <property type="match status" value="1"/>
</dbReference>
<dbReference type="PROSITE" id="PS50002">
    <property type="entry name" value="SH3"/>
    <property type="match status" value="1"/>
</dbReference>
<proteinExistence type="predicted"/>
<feature type="compositionally biased region" description="Low complexity" evidence="3">
    <location>
        <begin position="410"/>
        <end position="423"/>
    </location>
</feature>
<protein>
    <recommendedName>
        <fullName evidence="8">SH3 domain-containing protein</fullName>
    </recommendedName>
</protein>
<feature type="domain" description="SH3" evidence="4">
    <location>
        <begin position="1"/>
        <end position="60"/>
    </location>
</feature>
<feature type="compositionally biased region" description="Pro residues" evidence="3">
    <location>
        <begin position="96"/>
        <end position="106"/>
    </location>
</feature>
<dbReference type="CDD" id="cd00052">
    <property type="entry name" value="EH"/>
    <property type="match status" value="1"/>
</dbReference>
<evidence type="ECO:0000256" key="3">
    <source>
        <dbReference type="SAM" id="MobiDB-lite"/>
    </source>
</evidence>
<evidence type="ECO:0000256" key="1">
    <source>
        <dbReference type="ARBA" id="ARBA00022443"/>
    </source>
</evidence>